<dbReference type="InterPro" id="IPR002938">
    <property type="entry name" value="FAD-bd"/>
</dbReference>
<dbReference type="Gene3D" id="3.50.50.60">
    <property type="entry name" value="FAD/NAD(P)-binding domain"/>
    <property type="match status" value="1"/>
</dbReference>
<sequence>MESMEGFPIHAMDMIRNCKLNSLHLTDLKYRPPWDLLLNKFSKGTMVVAGDAMHATGPFIAQGGSASIEDAIVLARCLAQKMHNTTNGIMARSTVEEAFDKYVKERKMRIFWLSLNTYLVGKKLDTKSWIVRFLFMVIILVLFRDPDCHSHYNCGTLHEEESLNYI</sequence>
<organism evidence="5">
    <name type="scientific">Medicago truncatula</name>
    <name type="common">Barrel medic</name>
    <name type="synonym">Medicago tribuloides</name>
    <dbReference type="NCBI Taxonomy" id="3880"/>
    <lineage>
        <taxon>Eukaryota</taxon>
        <taxon>Viridiplantae</taxon>
        <taxon>Streptophyta</taxon>
        <taxon>Embryophyta</taxon>
        <taxon>Tracheophyta</taxon>
        <taxon>Spermatophyta</taxon>
        <taxon>Magnoliopsida</taxon>
        <taxon>eudicotyledons</taxon>
        <taxon>Gunneridae</taxon>
        <taxon>Pentapetalae</taxon>
        <taxon>rosids</taxon>
        <taxon>fabids</taxon>
        <taxon>Fabales</taxon>
        <taxon>Fabaceae</taxon>
        <taxon>Papilionoideae</taxon>
        <taxon>50 kb inversion clade</taxon>
        <taxon>NPAAA clade</taxon>
        <taxon>Hologalegina</taxon>
        <taxon>IRL clade</taxon>
        <taxon>Trifolieae</taxon>
        <taxon>Medicago</taxon>
    </lineage>
</organism>
<keyword evidence="1 5" id="KW-0560">Oxidoreductase</keyword>
<evidence type="ECO:0000259" key="4">
    <source>
        <dbReference type="Pfam" id="PF01494"/>
    </source>
</evidence>
<dbReference type="GO" id="GO:0052662">
    <property type="term" value="F:zeaxanthin epoxidase activity"/>
    <property type="evidence" value="ECO:0007669"/>
    <property type="project" value="UniProtKB-EC"/>
</dbReference>
<name>A0A396I6B5_MEDTR</name>
<dbReference type="EC" id="1.14.15.21" evidence="5"/>
<comment type="caution">
    <text evidence="5">The sequence shown here is derived from an EMBL/GenBank/DDBJ whole genome shotgun (WGS) entry which is preliminary data.</text>
</comment>
<dbReference type="GO" id="GO:0071949">
    <property type="term" value="F:FAD binding"/>
    <property type="evidence" value="ECO:0007669"/>
    <property type="project" value="InterPro"/>
</dbReference>
<accession>A0A396I6B5</accession>
<dbReference type="Proteomes" id="UP000265566">
    <property type="component" value="Chromosome 4"/>
</dbReference>
<protein>
    <submittedName>
        <fullName evidence="5">Putative zeaxanthin epoxidase</fullName>
        <ecNumber evidence="5">1.14.15.21</ecNumber>
    </submittedName>
</protein>
<evidence type="ECO:0000256" key="3">
    <source>
        <dbReference type="ARBA" id="ARBA00024018"/>
    </source>
</evidence>
<dbReference type="SUPFAM" id="SSF51905">
    <property type="entry name" value="FAD/NAD(P)-binding domain"/>
    <property type="match status" value="1"/>
</dbReference>
<dbReference type="PANTHER" id="PTHR45934:SF7">
    <property type="entry name" value="FAD_NAD(P)-BINDING OXIDOREDUCTASE FAMILY PROTEIN"/>
    <property type="match status" value="1"/>
</dbReference>
<dbReference type="InterPro" id="IPR036188">
    <property type="entry name" value="FAD/NAD-bd_sf"/>
</dbReference>
<reference evidence="5" key="1">
    <citation type="journal article" date="2018" name="Nat. Plants">
        <title>Whole-genome landscape of Medicago truncatula symbiotic genes.</title>
        <authorList>
            <person name="Pecrix Y."/>
            <person name="Gamas P."/>
            <person name="Carrere S."/>
        </authorList>
    </citation>
    <scope>NUCLEOTIDE SEQUENCE</scope>
    <source>
        <tissue evidence="5">Leaves</tissue>
    </source>
</reference>
<dbReference type="PANTHER" id="PTHR45934">
    <property type="entry name" value="FAD/NAD(P)-BINDING OXIDOREDUCTASE FAMILY PROTEIN"/>
    <property type="match status" value="1"/>
</dbReference>
<dbReference type="Pfam" id="PF01494">
    <property type="entry name" value="FAD_binding_3"/>
    <property type="match status" value="1"/>
</dbReference>
<feature type="domain" description="FAD-binding" evidence="4">
    <location>
        <begin position="35"/>
        <end position="85"/>
    </location>
</feature>
<dbReference type="Gramene" id="rna21932">
    <property type="protein sequence ID" value="RHN59784.1"/>
    <property type="gene ID" value="gene21932"/>
</dbReference>
<dbReference type="InterPro" id="IPR044560">
    <property type="entry name" value="MOase"/>
</dbReference>
<comment type="similarity">
    <text evidence="3">Belongs to the 3-hydroxybenzoate 6-hydroxylase family.</text>
</comment>
<gene>
    <name evidence="5" type="ORF">MtrunA17_Chr4g0017981</name>
</gene>
<evidence type="ECO:0000256" key="2">
    <source>
        <dbReference type="ARBA" id="ARBA00023033"/>
    </source>
</evidence>
<keyword evidence="2" id="KW-0503">Monooxygenase</keyword>
<proteinExistence type="inferred from homology"/>
<dbReference type="EMBL" id="PSQE01000004">
    <property type="protein sequence ID" value="RHN59784.1"/>
    <property type="molecule type" value="Genomic_DNA"/>
</dbReference>
<evidence type="ECO:0000256" key="1">
    <source>
        <dbReference type="ARBA" id="ARBA00023002"/>
    </source>
</evidence>
<evidence type="ECO:0000313" key="5">
    <source>
        <dbReference type="EMBL" id="RHN59784.1"/>
    </source>
</evidence>
<dbReference type="AlphaFoldDB" id="A0A396I6B5"/>